<dbReference type="Pfam" id="PF04290">
    <property type="entry name" value="DctQ"/>
    <property type="match status" value="1"/>
</dbReference>
<gene>
    <name evidence="11" type="ordered locus">Ctha_0326</name>
</gene>
<keyword evidence="5 9" id="KW-0812">Transmembrane</keyword>
<feature type="transmembrane region" description="Helical" evidence="9">
    <location>
        <begin position="55"/>
        <end position="70"/>
    </location>
</feature>
<dbReference type="STRING" id="517418.Ctha_0326"/>
<evidence type="ECO:0000256" key="3">
    <source>
        <dbReference type="ARBA" id="ARBA00022475"/>
    </source>
</evidence>
<dbReference type="RefSeq" id="WP_012498881.1">
    <property type="nucleotide sequence ID" value="NC_011026.1"/>
</dbReference>
<dbReference type="OrthoDB" id="9795655at2"/>
<evidence type="ECO:0000256" key="1">
    <source>
        <dbReference type="ARBA" id="ARBA00004429"/>
    </source>
</evidence>
<dbReference type="EMBL" id="CP001100">
    <property type="protein sequence ID" value="ACF12797.1"/>
    <property type="molecule type" value="Genomic_DNA"/>
</dbReference>
<dbReference type="KEGG" id="cts:Ctha_0326"/>
<dbReference type="InterPro" id="IPR055348">
    <property type="entry name" value="DctQ"/>
</dbReference>
<feature type="transmembrane region" description="Helical" evidence="9">
    <location>
        <begin position="91"/>
        <end position="117"/>
    </location>
</feature>
<dbReference type="Proteomes" id="UP000001208">
    <property type="component" value="Chromosome"/>
</dbReference>
<proteinExistence type="inferred from homology"/>
<dbReference type="PANTHER" id="PTHR35011:SF4">
    <property type="entry name" value="SLL1102 PROTEIN"/>
    <property type="match status" value="1"/>
</dbReference>
<evidence type="ECO:0000256" key="4">
    <source>
        <dbReference type="ARBA" id="ARBA00022519"/>
    </source>
</evidence>
<comment type="subcellular location">
    <subcellularLocation>
        <location evidence="1">Cell inner membrane</location>
        <topology evidence="1">Multi-pass membrane protein</topology>
    </subcellularLocation>
</comment>
<comment type="similarity">
    <text evidence="8">Belongs to the TRAP transporter small permease family.</text>
</comment>
<keyword evidence="6 9" id="KW-1133">Transmembrane helix</keyword>
<keyword evidence="2" id="KW-0813">Transport</keyword>
<evidence type="ECO:0000256" key="7">
    <source>
        <dbReference type="ARBA" id="ARBA00023136"/>
    </source>
</evidence>
<keyword evidence="4" id="KW-0997">Cell inner membrane</keyword>
<keyword evidence="3" id="KW-1003">Cell membrane</keyword>
<dbReference type="GO" id="GO:0005886">
    <property type="term" value="C:plasma membrane"/>
    <property type="evidence" value="ECO:0007669"/>
    <property type="project" value="UniProtKB-SubCell"/>
</dbReference>
<dbReference type="eggNOG" id="COG4665">
    <property type="taxonomic scope" value="Bacteria"/>
</dbReference>
<dbReference type="HOGENOM" id="CLU_086356_2_2_10"/>
<evidence type="ECO:0000313" key="11">
    <source>
        <dbReference type="EMBL" id="ACF12797.1"/>
    </source>
</evidence>
<evidence type="ECO:0000259" key="10">
    <source>
        <dbReference type="Pfam" id="PF04290"/>
    </source>
</evidence>
<name>B3QTZ9_CHLT3</name>
<protein>
    <submittedName>
        <fullName evidence="11">Tripartite ATP-independent periplasmic transporter DctQ component</fullName>
    </submittedName>
</protein>
<feature type="domain" description="Tripartite ATP-independent periplasmic transporters DctQ component" evidence="10">
    <location>
        <begin position="29"/>
        <end position="159"/>
    </location>
</feature>
<dbReference type="AlphaFoldDB" id="B3QTZ9"/>
<feature type="transmembrane region" description="Helical" evidence="9">
    <location>
        <begin position="21"/>
        <end position="43"/>
    </location>
</feature>
<feature type="transmembrane region" description="Helical" evidence="9">
    <location>
        <begin position="137"/>
        <end position="159"/>
    </location>
</feature>
<accession>B3QTZ9</accession>
<evidence type="ECO:0000256" key="5">
    <source>
        <dbReference type="ARBA" id="ARBA00022692"/>
    </source>
</evidence>
<reference evidence="11 12" key="1">
    <citation type="submission" date="2008-06" db="EMBL/GenBank/DDBJ databases">
        <title>Complete sequence of Chloroherpeton thalassium ATCC 35110.</title>
        <authorList>
            <consortium name="US DOE Joint Genome Institute"/>
            <person name="Lucas S."/>
            <person name="Copeland A."/>
            <person name="Lapidus A."/>
            <person name="Glavina del Rio T."/>
            <person name="Dalin E."/>
            <person name="Tice H."/>
            <person name="Bruce D."/>
            <person name="Goodwin L."/>
            <person name="Pitluck S."/>
            <person name="Schmutz J."/>
            <person name="Larimer F."/>
            <person name="Land M."/>
            <person name="Hauser L."/>
            <person name="Kyrpides N."/>
            <person name="Mikhailova N."/>
            <person name="Liu Z."/>
            <person name="Li T."/>
            <person name="Zhao F."/>
            <person name="Overmann J."/>
            <person name="Bryant D.A."/>
            <person name="Richardson P."/>
        </authorList>
    </citation>
    <scope>NUCLEOTIDE SEQUENCE [LARGE SCALE GENOMIC DNA]</scope>
    <source>
        <strain evidence="12">ATCC 35110 / GB-78</strain>
    </source>
</reference>
<sequence length="178" mass="19955">MDFAKSLVRAIDRLSEFVGRVVSWLTTLLVLVVVYDVFTRYFLKTTIVAIQEFEWHLFSLIFLLAASYTLKHDKHVRVDVFYARFSKQQQAWVNLLGGIFFLIPFALMVIFASQNFVINSFVIGETSPDPGGLPARYLLKAAIPIGFFLLLLQAFSLAVKSALSIAGVDMGGKETTHA</sequence>
<dbReference type="PANTHER" id="PTHR35011">
    <property type="entry name" value="2,3-DIKETO-L-GULONATE TRAP TRANSPORTER SMALL PERMEASE PROTEIN YIAM"/>
    <property type="match status" value="1"/>
</dbReference>
<evidence type="ECO:0000256" key="8">
    <source>
        <dbReference type="ARBA" id="ARBA00038436"/>
    </source>
</evidence>
<organism evidence="11 12">
    <name type="scientific">Chloroherpeton thalassium (strain ATCC 35110 / GB-78)</name>
    <dbReference type="NCBI Taxonomy" id="517418"/>
    <lineage>
        <taxon>Bacteria</taxon>
        <taxon>Pseudomonadati</taxon>
        <taxon>Chlorobiota</taxon>
        <taxon>Chlorobiia</taxon>
        <taxon>Chlorobiales</taxon>
        <taxon>Chloroherpetonaceae</taxon>
        <taxon>Chloroherpeton</taxon>
    </lineage>
</organism>
<evidence type="ECO:0000313" key="12">
    <source>
        <dbReference type="Proteomes" id="UP000001208"/>
    </source>
</evidence>
<evidence type="ECO:0000256" key="9">
    <source>
        <dbReference type="SAM" id="Phobius"/>
    </source>
</evidence>
<keyword evidence="7 9" id="KW-0472">Membrane</keyword>
<keyword evidence="12" id="KW-1185">Reference proteome</keyword>
<evidence type="ECO:0000256" key="6">
    <source>
        <dbReference type="ARBA" id="ARBA00022989"/>
    </source>
</evidence>
<dbReference type="InterPro" id="IPR007387">
    <property type="entry name" value="TRAP_DctQ"/>
</dbReference>
<evidence type="ECO:0000256" key="2">
    <source>
        <dbReference type="ARBA" id="ARBA00022448"/>
    </source>
</evidence>